<dbReference type="Proteomes" id="UP000245607">
    <property type="component" value="Unassembled WGS sequence"/>
</dbReference>
<evidence type="ECO:0000256" key="1">
    <source>
        <dbReference type="SAM" id="MobiDB-lite"/>
    </source>
</evidence>
<feature type="chain" id="PRO_5039164182" description="Secreted protein" evidence="2">
    <location>
        <begin position="22"/>
        <end position="199"/>
    </location>
</feature>
<proteinExistence type="predicted"/>
<dbReference type="EMBL" id="QFAS01000010">
    <property type="protein sequence ID" value="PWG50938.1"/>
    <property type="molecule type" value="Genomic_DNA"/>
</dbReference>
<feature type="region of interest" description="Disordered" evidence="1">
    <location>
        <begin position="176"/>
        <end position="199"/>
    </location>
</feature>
<feature type="signal peptide" evidence="2">
    <location>
        <begin position="1"/>
        <end position="21"/>
    </location>
</feature>
<name>A0A2U2M251_9LACO</name>
<feature type="compositionally biased region" description="Low complexity" evidence="1">
    <location>
        <begin position="64"/>
        <end position="103"/>
    </location>
</feature>
<keyword evidence="2" id="KW-0732">Signal</keyword>
<comment type="caution">
    <text evidence="3">The sequence shown here is derived from an EMBL/GenBank/DDBJ whole genome shotgun (WGS) entry which is preliminary data.</text>
</comment>
<reference evidence="3 4" key="1">
    <citation type="submission" date="2018-05" db="EMBL/GenBank/DDBJ databases">
        <title>Lactobacillus salivarius genome sequencing and assembly.</title>
        <authorList>
            <person name="Audisio C."/>
            <person name="Albarracin L."/>
            <person name="Torres M.J."/>
            <person name="Hebert E.M."/>
            <person name="Saavedra L."/>
        </authorList>
    </citation>
    <scope>NUCLEOTIDE SEQUENCE [LARGE SCALE GENOMIC DNA]</scope>
    <source>
        <strain evidence="3 4">A3iob</strain>
    </source>
</reference>
<dbReference type="AlphaFoldDB" id="A0A2U2M251"/>
<feature type="compositionally biased region" description="Low complexity" evidence="1">
    <location>
        <begin position="184"/>
        <end position="193"/>
    </location>
</feature>
<evidence type="ECO:0008006" key="5">
    <source>
        <dbReference type="Google" id="ProtNLM"/>
    </source>
</evidence>
<dbReference type="RefSeq" id="WP_109242248.1">
    <property type="nucleotide sequence ID" value="NZ_QFAS01000010.1"/>
</dbReference>
<evidence type="ECO:0000256" key="2">
    <source>
        <dbReference type="SAM" id="SignalP"/>
    </source>
</evidence>
<feature type="compositionally biased region" description="Basic and acidic residues" evidence="1">
    <location>
        <begin position="35"/>
        <end position="44"/>
    </location>
</feature>
<feature type="region of interest" description="Disordered" evidence="1">
    <location>
        <begin position="23"/>
        <end position="103"/>
    </location>
</feature>
<dbReference type="PROSITE" id="PS51257">
    <property type="entry name" value="PROKAR_LIPOPROTEIN"/>
    <property type="match status" value="1"/>
</dbReference>
<feature type="compositionally biased region" description="Polar residues" evidence="1">
    <location>
        <begin position="23"/>
        <end position="34"/>
    </location>
</feature>
<gene>
    <name evidence="3" type="ORF">DB362_08835</name>
</gene>
<accession>A0A2U2M251</accession>
<evidence type="ECO:0000313" key="4">
    <source>
        <dbReference type="Proteomes" id="UP000245607"/>
    </source>
</evidence>
<protein>
    <recommendedName>
        <fullName evidence="5">Secreted protein</fullName>
    </recommendedName>
</protein>
<evidence type="ECO:0000313" key="3">
    <source>
        <dbReference type="EMBL" id="PWG50938.1"/>
    </source>
</evidence>
<organism evidence="3 4">
    <name type="scientific">Ligilactobacillus salivarius</name>
    <dbReference type="NCBI Taxonomy" id="1624"/>
    <lineage>
        <taxon>Bacteria</taxon>
        <taxon>Bacillati</taxon>
        <taxon>Bacillota</taxon>
        <taxon>Bacilli</taxon>
        <taxon>Lactobacillales</taxon>
        <taxon>Lactobacillaceae</taxon>
        <taxon>Ligilactobacillus</taxon>
    </lineage>
</organism>
<sequence length="199" mass="21107">MKKLFVSSMVLLSLLTLGACSNDGNKSSMSSANHESSKNVEKTKKQIKATAVSSVDEDSTSIVNNDNSGEESSSSNNSAVSSQSSESSSNSSNKNSTTSSKKQFSQEQIAALASWYTGNIKNSKIVVHNMGNYNAVSDDNGNLLFAYSVSGDNVKVGGFGDKPWDEVNISNLNDKASQQGQSDNVNNVANNTTFTDGYQ</sequence>